<name>A0ABP5FJ41_9MICO</name>
<comment type="caution">
    <text evidence="1">The sequence shown here is derived from an EMBL/GenBank/DDBJ whole genome shotgun (WGS) entry which is preliminary data.</text>
</comment>
<dbReference type="PANTHER" id="PTHR21485:SF6">
    <property type="entry name" value="N-ACYLNEURAMINATE CYTIDYLYLTRANSFERASE-RELATED"/>
    <property type="match status" value="1"/>
</dbReference>
<accession>A0ABP5FJ41</accession>
<dbReference type="InterPro" id="IPR003329">
    <property type="entry name" value="Cytidylyl_trans"/>
</dbReference>
<keyword evidence="1" id="KW-0808">Transferase</keyword>
<dbReference type="Gene3D" id="3.90.550.10">
    <property type="entry name" value="Spore Coat Polysaccharide Biosynthesis Protein SpsA, Chain A"/>
    <property type="match status" value="1"/>
</dbReference>
<proteinExistence type="predicted"/>
<evidence type="ECO:0000313" key="2">
    <source>
        <dbReference type="Proteomes" id="UP001501285"/>
    </source>
</evidence>
<gene>
    <name evidence="1" type="ORF">GCM10009740_14930</name>
</gene>
<dbReference type="EMBL" id="BAAANB010000003">
    <property type="protein sequence ID" value="GAA2026212.1"/>
    <property type="molecule type" value="Genomic_DNA"/>
</dbReference>
<dbReference type="InterPro" id="IPR029044">
    <property type="entry name" value="Nucleotide-diphossugar_trans"/>
</dbReference>
<evidence type="ECO:0000313" key="1">
    <source>
        <dbReference type="EMBL" id="GAA2026212.1"/>
    </source>
</evidence>
<keyword evidence="2" id="KW-1185">Reference proteome</keyword>
<dbReference type="InterPro" id="IPR050793">
    <property type="entry name" value="CMP-NeuNAc_synthase"/>
</dbReference>
<dbReference type="SUPFAM" id="SSF53448">
    <property type="entry name" value="Nucleotide-diphospho-sugar transferases"/>
    <property type="match status" value="1"/>
</dbReference>
<reference evidence="2" key="1">
    <citation type="journal article" date="2019" name="Int. J. Syst. Evol. Microbiol.">
        <title>The Global Catalogue of Microorganisms (GCM) 10K type strain sequencing project: providing services to taxonomists for standard genome sequencing and annotation.</title>
        <authorList>
            <consortium name="The Broad Institute Genomics Platform"/>
            <consortium name="The Broad Institute Genome Sequencing Center for Infectious Disease"/>
            <person name="Wu L."/>
            <person name="Ma J."/>
        </authorList>
    </citation>
    <scope>NUCLEOTIDE SEQUENCE [LARGE SCALE GENOMIC DNA]</scope>
    <source>
        <strain evidence="2">JCM 14283</strain>
    </source>
</reference>
<dbReference type="Pfam" id="PF02348">
    <property type="entry name" value="CTP_transf_3"/>
    <property type="match status" value="1"/>
</dbReference>
<protein>
    <submittedName>
        <fullName evidence="1">Acylneuraminate cytidylyltransferase family protein</fullName>
    </submittedName>
</protein>
<dbReference type="PANTHER" id="PTHR21485">
    <property type="entry name" value="HAD SUPERFAMILY MEMBERS CMAS AND KDSC"/>
    <property type="match status" value="1"/>
</dbReference>
<dbReference type="Proteomes" id="UP001501285">
    <property type="component" value="Unassembled WGS sequence"/>
</dbReference>
<organism evidence="1 2">
    <name type="scientific">Terrabacter terrae</name>
    <dbReference type="NCBI Taxonomy" id="318434"/>
    <lineage>
        <taxon>Bacteria</taxon>
        <taxon>Bacillati</taxon>
        <taxon>Actinomycetota</taxon>
        <taxon>Actinomycetes</taxon>
        <taxon>Micrococcales</taxon>
        <taxon>Intrasporangiaceae</taxon>
        <taxon>Terrabacter</taxon>
    </lineage>
</organism>
<sequence>MTDPRPRVLAVIPARGGSKGLPGKNIRTLRGLPLLAHSIRAAALTPEVTRCVVTTDSAQIADVARTHAGDVPFLRPAELAADDTPMAPVVRHALEWVEREEDTAYDAVLLLDPTSPARAPAQLAEAVRRLVAKPALDGVISVSEPTFNPVWVGVRPDDERDGALTRFFESGAGVTRRQEVTRFLRINGNFYLWRADFVRRLESSWFDEGTHEGLEIPEAQAFSIDDDYEFRLIEALVDAGLISLPWLETGTETDTETAPEDAR</sequence>
<dbReference type="RefSeq" id="WP_343989543.1">
    <property type="nucleotide sequence ID" value="NZ_BAAANB010000003.1"/>
</dbReference>
<dbReference type="GO" id="GO:0016779">
    <property type="term" value="F:nucleotidyltransferase activity"/>
    <property type="evidence" value="ECO:0007669"/>
    <property type="project" value="UniProtKB-KW"/>
</dbReference>
<dbReference type="CDD" id="cd02513">
    <property type="entry name" value="CMP-NeuAc_Synthase"/>
    <property type="match status" value="1"/>
</dbReference>
<keyword evidence="1" id="KW-0548">Nucleotidyltransferase</keyword>